<dbReference type="KEGG" id="hbe:BEI_2542"/>
<dbReference type="SUPFAM" id="SSF50475">
    <property type="entry name" value="FMN-binding split barrel"/>
    <property type="match status" value="1"/>
</dbReference>
<dbReference type="Gene3D" id="2.30.110.10">
    <property type="entry name" value="Electron Transport, Fmn-binding Protein, Chain A"/>
    <property type="match status" value="1"/>
</dbReference>
<reference evidence="1 2" key="1">
    <citation type="journal article" date="2017" name="Sci. Rep.">
        <title>Revealing the Saline Adaptation Strategies of the Halophilic Bacterium Halomonas beimenensis through High-throughput Omics and Transposon Mutagenesis Approaches.</title>
        <authorList>
            <person name="Chen Y.H."/>
            <person name="Lin S.S."/>
            <person name="Shyu Y.T."/>
        </authorList>
    </citation>
    <scope>NUCLEOTIDE SEQUENCE [LARGE SCALE GENOMIC DNA]</scope>
    <source>
        <strain evidence="1 2">NTU-111</strain>
    </source>
</reference>
<dbReference type="AlphaFoldDB" id="A0A291P9I4"/>
<gene>
    <name evidence="1" type="ORF">BEI_2542</name>
</gene>
<sequence length="204" mass="22729">MHIPDHLRMADLAEVQAFIDAHSFGVLVTPDLEATHLPFVLRREEGELGRLYGHVARANPHWQALEGAEALVVFAGPHAYVSPSWYDRAPAVPTWNYAVVHARGRARRLDEAGTREAVRELVAVHEPALLEDRERLPPDFETRLLAAVVGFRIELTALEGKHKLGQHRRPEDQRGVHAALAESPDPEARRLADYMRATGIGTGE</sequence>
<dbReference type="InterPro" id="IPR012349">
    <property type="entry name" value="Split_barrel_FMN-bd"/>
</dbReference>
<dbReference type="Proteomes" id="UP000219993">
    <property type="component" value="Chromosome"/>
</dbReference>
<dbReference type="PANTHER" id="PTHR35802:SF1">
    <property type="entry name" value="PROTEASE SYNTHASE AND SPORULATION PROTEIN PAI 2"/>
    <property type="match status" value="1"/>
</dbReference>
<dbReference type="PANTHER" id="PTHR35802">
    <property type="entry name" value="PROTEASE SYNTHASE AND SPORULATION PROTEIN PAI 2"/>
    <property type="match status" value="1"/>
</dbReference>
<dbReference type="OrthoDB" id="9794948at2"/>
<keyword evidence="2" id="KW-1185">Reference proteome</keyword>
<evidence type="ECO:0000313" key="1">
    <source>
        <dbReference type="EMBL" id="ATJ83529.1"/>
    </source>
</evidence>
<evidence type="ECO:0000313" key="2">
    <source>
        <dbReference type="Proteomes" id="UP000219993"/>
    </source>
</evidence>
<dbReference type="EMBL" id="CP021435">
    <property type="protein sequence ID" value="ATJ83529.1"/>
    <property type="molecule type" value="Genomic_DNA"/>
</dbReference>
<protein>
    <recommendedName>
        <fullName evidence="3">Transcriptional regulator</fullName>
    </recommendedName>
</protein>
<dbReference type="PIRSF" id="PIRSF010372">
    <property type="entry name" value="PaiB"/>
    <property type="match status" value="1"/>
</dbReference>
<dbReference type="InterPro" id="IPR007396">
    <property type="entry name" value="TR_PAI2-type"/>
</dbReference>
<proteinExistence type="predicted"/>
<dbReference type="RefSeq" id="WP_097789840.1">
    <property type="nucleotide sequence ID" value="NZ_BAAADT010000027.1"/>
</dbReference>
<dbReference type="Pfam" id="PF04299">
    <property type="entry name" value="FMN_bind_2"/>
    <property type="match status" value="1"/>
</dbReference>
<organism evidence="1 2">
    <name type="scientific">Halomonas beimenensis</name>
    <dbReference type="NCBI Taxonomy" id="475662"/>
    <lineage>
        <taxon>Bacteria</taxon>
        <taxon>Pseudomonadati</taxon>
        <taxon>Pseudomonadota</taxon>
        <taxon>Gammaproteobacteria</taxon>
        <taxon>Oceanospirillales</taxon>
        <taxon>Halomonadaceae</taxon>
        <taxon>Halomonas</taxon>
    </lineage>
</organism>
<evidence type="ECO:0008006" key="3">
    <source>
        <dbReference type="Google" id="ProtNLM"/>
    </source>
</evidence>
<accession>A0A291P9I4</accession>
<name>A0A291P9I4_9GAMM</name>